<dbReference type="GO" id="GO:0006412">
    <property type="term" value="P:translation"/>
    <property type="evidence" value="ECO:0007669"/>
    <property type="project" value="UniProtKB-KW"/>
</dbReference>
<dbReference type="GO" id="GO:0032790">
    <property type="term" value="P:ribosome disassembly"/>
    <property type="evidence" value="ECO:0007669"/>
    <property type="project" value="TreeGrafter"/>
</dbReference>
<dbReference type="NCBIfam" id="TIGR00231">
    <property type="entry name" value="small_GTP"/>
    <property type="match status" value="1"/>
</dbReference>
<dbReference type="InterPro" id="IPR035650">
    <property type="entry name" value="Tet_C"/>
</dbReference>
<dbReference type="SUPFAM" id="SSF54980">
    <property type="entry name" value="EF-G C-terminal domain-like"/>
    <property type="match status" value="2"/>
</dbReference>
<dbReference type="Gene3D" id="3.30.70.870">
    <property type="entry name" value="Elongation Factor G (Translational Gtpase), domain 3"/>
    <property type="match status" value="1"/>
</dbReference>
<keyword evidence="1" id="KW-0547">Nucleotide-binding</keyword>
<evidence type="ECO:0000313" key="6">
    <source>
        <dbReference type="EMBL" id="MBB6671237.1"/>
    </source>
</evidence>
<organism evidence="6 7">
    <name type="scientific">Cohnella nanjingensis</name>
    <dbReference type="NCBI Taxonomy" id="1387779"/>
    <lineage>
        <taxon>Bacteria</taxon>
        <taxon>Bacillati</taxon>
        <taxon>Bacillota</taxon>
        <taxon>Bacilli</taxon>
        <taxon>Bacillales</taxon>
        <taxon>Paenibacillaceae</taxon>
        <taxon>Cohnella</taxon>
    </lineage>
</organism>
<keyword evidence="2" id="KW-0648">Protein biosynthesis</keyword>
<feature type="domain" description="Tr-type G" evidence="5">
    <location>
        <begin position="1"/>
        <end position="234"/>
    </location>
</feature>
<dbReference type="RefSeq" id="WP_185142718.1">
    <property type="nucleotide sequence ID" value="NZ_JACJVP010000018.1"/>
</dbReference>
<evidence type="ECO:0000259" key="5">
    <source>
        <dbReference type="PROSITE" id="PS51722"/>
    </source>
</evidence>
<dbReference type="InterPro" id="IPR027417">
    <property type="entry name" value="P-loop_NTPase"/>
</dbReference>
<dbReference type="PRINTS" id="PR01037">
    <property type="entry name" value="TCRTETOQM"/>
</dbReference>
<keyword evidence="7" id="KW-1185">Reference proteome</keyword>
<dbReference type="Proteomes" id="UP000547209">
    <property type="component" value="Unassembled WGS sequence"/>
</dbReference>
<dbReference type="SMART" id="SM00889">
    <property type="entry name" value="EFG_IV"/>
    <property type="match status" value="1"/>
</dbReference>
<dbReference type="GO" id="GO:0005525">
    <property type="term" value="F:GTP binding"/>
    <property type="evidence" value="ECO:0007669"/>
    <property type="project" value="UniProtKB-KW"/>
</dbReference>
<dbReference type="PROSITE" id="PS51722">
    <property type="entry name" value="G_TR_2"/>
    <property type="match status" value="1"/>
</dbReference>
<dbReference type="SUPFAM" id="SSF54211">
    <property type="entry name" value="Ribosomal protein S5 domain 2-like"/>
    <property type="match status" value="1"/>
</dbReference>
<dbReference type="GO" id="GO:0046677">
    <property type="term" value="P:response to antibiotic"/>
    <property type="evidence" value="ECO:0007669"/>
    <property type="project" value="UniProtKB-KW"/>
</dbReference>
<dbReference type="PRINTS" id="PR00315">
    <property type="entry name" value="ELONGATNFCT"/>
</dbReference>
<keyword evidence="4" id="KW-0046">Antibiotic resistance</keyword>
<dbReference type="EMBL" id="JACJVP010000018">
    <property type="protein sequence ID" value="MBB6671237.1"/>
    <property type="molecule type" value="Genomic_DNA"/>
</dbReference>
<dbReference type="Gene3D" id="3.40.50.300">
    <property type="entry name" value="P-loop containing nucleotide triphosphate hydrolases"/>
    <property type="match status" value="1"/>
</dbReference>
<dbReference type="SUPFAM" id="SSF52540">
    <property type="entry name" value="P-loop containing nucleoside triphosphate hydrolases"/>
    <property type="match status" value="1"/>
</dbReference>
<dbReference type="Gene3D" id="3.30.70.240">
    <property type="match status" value="1"/>
</dbReference>
<dbReference type="InterPro" id="IPR035647">
    <property type="entry name" value="EFG_III/V"/>
</dbReference>
<evidence type="ECO:0000256" key="3">
    <source>
        <dbReference type="ARBA" id="ARBA00023134"/>
    </source>
</evidence>
<comment type="caution">
    <text evidence="6">The sequence shown here is derived from an EMBL/GenBank/DDBJ whole genome shotgun (WGS) entry which is preliminary data.</text>
</comment>
<proteinExistence type="predicted"/>
<evidence type="ECO:0000256" key="1">
    <source>
        <dbReference type="ARBA" id="ARBA00022741"/>
    </source>
</evidence>
<dbReference type="InterPro" id="IPR000795">
    <property type="entry name" value="T_Tr_GTP-bd_dom"/>
</dbReference>
<keyword evidence="3" id="KW-0342">GTP-binding</keyword>
<dbReference type="InterPro" id="IPR014721">
    <property type="entry name" value="Ribsml_uS5_D2-typ_fold_subgr"/>
</dbReference>
<dbReference type="InterPro" id="IPR009000">
    <property type="entry name" value="Transl_B-barrel_sf"/>
</dbReference>
<dbReference type="InterPro" id="IPR020568">
    <property type="entry name" value="Ribosomal_Su5_D2-typ_SF"/>
</dbReference>
<sequence length="650" mass="71963">MHKTIGLFAHVDAGKTTFAEQWLYHTKSIRQRGRVDHKDAFLDSHDIERERGITVFADQAIFHYNGHTYNLIDTPGHVDFSPEMERAIQVMDYAIVIVSAVEGVQGHTETVWQLLRKHGVPTFFFINKIDRTGADATRVAEEIRGSLTPNLCDLTAGWGERGWRDELIASVAERDERLLELYMDDAYDPALWLTALQRMIREGRLFPYASGSALQDIGVTEFLARFDALTDTAYDAEGPFAGRVYKIRHDESGSRVTYMKALRGSLAVREEIGYGEAGPDRLREKVTQLRLVSGSKATIVDRVDAGQLFAAVGLSAAAAGDGVGGLAEAAVYEVAPTLTSSVQFPAVIHPKDMLRCFKILDAEDPSLSVTWEEELEEIQLRVMGTIQLEVLERVVRERFGYGVHFGPPEILYKETVAGPVLGCGHFEPLGHYAEVHLRIEPGAPNSGLIFANECHPDMLPTQFQNLVKQHLFERAHHGLLTGSPLTDVKVTLVKGRAHNKHTSGGDFREATFRALRQGLEQADNVLLEPWYAFKIKVELDHMGRVLSDIQQASGRFDPPEIAGDRAAVTGRAPVATFLNYAAELAAFTQGRGTVRLSFGGYERCHDSEAVIAKRGYDKNADPAYTSISIFCAKGQGYGVPWDEAAAQMHV</sequence>
<evidence type="ECO:0000256" key="4">
    <source>
        <dbReference type="ARBA" id="ARBA00023251"/>
    </source>
</evidence>
<dbReference type="Gene3D" id="3.30.230.10">
    <property type="match status" value="1"/>
</dbReference>
<evidence type="ECO:0000313" key="7">
    <source>
        <dbReference type="Proteomes" id="UP000547209"/>
    </source>
</evidence>
<dbReference type="InterPro" id="IPR005225">
    <property type="entry name" value="Small_GTP-bd"/>
</dbReference>
<dbReference type="Pfam" id="PF00009">
    <property type="entry name" value="GTP_EFTU"/>
    <property type="match status" value="1"/>
</dbReference>
<reference evidence="6 7" key="1">
    <citation type="submission" date="2020-08" db="EMBL/GenBank/DDBJ databases">
        <title>Cohnella phylogeny.</title>
        <authorList>
            <person name="Dunlap C."/>
        </authorList>
    </citation>
    <scope>NUCLEOTIDE SEQUENCE [LARGE SCALE GENOMIC DNA]</scope>
    <source>
        <strain evidence="6 7">DSM 28246</strain>
    </source>
</reference>
<accession>A0A7X0RPE6</accession>
<dbReference type="InterPro" id="IPR005517">
    <property type="entry name" value="Transl_elong_EFG/EF2_IV"/>
</dbReference>
<name>A0A7X0RPE6_9BACL</name>
<dbReference type="AlphaFoldDB" id="A0A7X0RPE6"/>
<dbReference type="CDD" id="cd03711">
    <property type="entry name" value="Tet_C"/>
    <property type="match status" value="1"/>
</dbReference>
<dbReference type="Pfam" id="PF03764">
    <property type="entry name" value="EFG_IV"/>
    <property type="match status" value="1"/>
</dbReference>
<evidence type="ECO:0000256" key="2">
    <source>
        <dbReference type="ARBA" id="ARBA00022917"/>
    </source>
</evidence>
<gene>
    <name evidence="6" type="ORF">H7C19_11105</name>
</gene>
<protein>
    <submittedName>
        <fullName evidence="6">TetM/TetW/TetO/TetS family tetracycline resistance ribosomal protection protein</fullName>
    </submittedName>
</protein>
<dbReference type="InterPro" id="IPR000640">
    <property type="entry name" value="EFG_V-like"/>
</dbReference>
<dbReference type="Pfam" id="PF00679">
    <property type="entry name" value="EFG_C"/>
    <property type="match status" value="1"/>
</dbReference>
<dbReference type="PANTHER" id="PTHR43261:SF1">
    <property type="entry name" value="RIBOSOME-RELEASING FACTOR 2, MITOCHONDRIAL"/>
    <property type="match status" value="1"/>
</dbReference>
<dbReference type="Gene3D" id="2.40.30.10">
    <property type="entry name" value="Translation factors"/>
    <property type="match status" value="1"/>
</dbReference>
<dbReference type="PANTHER" id="PTHR43261">
    <property type="entry name" value="TRANSLATION ELONGATION FACTOR G-RELATED"/>
    <property type="match status" value="1"/>
</dbReference>
<dbReference type="SUPFAM" id="SSF50447">
    <property type="entry name" value="Translation proteins"/>
    <property type="match status" value="1"/>
</dbReference>
<dbReference type="SMART" id="SM00838">
    <property type="entry name" value="EFG_C"/>
    <property type="match status" value="1"/>
</dbReference>
<dbReference type="GO" id="GO:0003924">
    <property type="term" value="F:GTPase activity"/>
    <property type="evidence" value="ECO:0007669"/>
    <property type="project" value="InterPro"/>
</dbReference>